<keyword evidence="3" id="KW-1185">Reference proteome</keyword>
<evidence type="ECO:0000256" key="1">
    <source>
        <dbReference type="SAM" id="MobiDB-lite"/>
    </source>
</evidence>
<feature type="compositionally biased region" description="Low complexity" evidence="1">
    <location>
        <begin position="44"/>
        <end position="58"/>
    </location>
</feature>
<feature type="compositionally biased region" description="Basic residues" evidence="1">
    <location>
        <begin position="24"/>
        <end position="33"/>
    </location>
</feature>
<reference evidence="2 3" key="1">
    <citation type="submission" date="2021-06" db="EMBL/GenBank/DDBJ databases">
        <title>Caerostris extrusa draft genome.</title>
        <authorList>
            <person name="Kono N."/>
            <person name="Arakawa K."/>
        </authorList>
    </citation>
    <scope>NUCLEOTIDE SEQUENCE [LARGE SCALE GENOMIC DNA]</scope>
</reference>
<name>A0AAV4TB19_CAEEX</name>
<dbReference type="Proteomes" id="UP001054945">
    <property type="component" value="Unassembled WGS sequence"/>
</dbReference>
<accession>A0AAV4TB19</accession>
<evidence type="ECO:0000313" key="3">
    <source>
        <dbReference type="Proteomes" id="UP001054945"/>
    </source>
</evidence>
<comment type="caution">
    <text evidence="2">The sequence shown here is derived from an EMBL/GenBank/DDBJ whole genome shotgun (WGS) entry which is preliminary data.</text>
</comment>
<organism evidence="2 3">
    <name type="scientific">Caerostris extrusa</name>
    <name type="common">Bark spider</name>
    <name type="synonym">Caerostris bankana</name>
    <dbReference type="NCBI Taxonomy" id="172846"/>
    <lineage>
        <taxon>Eukaryota</taxon>
        <taxon>Metazoa</taxon>
        <taxon>Ecdysozoa</taxon>
        <taxon>Arthropoda</taxon>
        <taxon>Chelicerata</taxon>
        <taxon>Arachnida</taxon>
        <taxon>Araneae</taxon>
        <taxon>Araneomorphae</taxon>
        <taxon>Entelegynae</taxon>
        <taxon>Araneoidea</taxon>
        <taxon>Araneidae</taxon>
        <taxon>Caerostris</taxon>
    </lineage>
</organism>
<proteinExistence type="predicted"/>
<sequence>MRRRTWPRFEILTTYANAAEGKKERKTKPHAQRRMALSPEHSPTSDTYHTTSATTSESAQQKMMVMIPTDPTSSTSQS</sequence>
<protein>
    <submittedName>
        <fullName evidence="2">Uncharacterized protein</fullName>
    </submittedName>
</protein>
<evidence type="ECO:0000313" key="2">
    <source>
        <dbReference type="EMBL" id="GIY42399.1"/>
    </source>
</evidence>
<dbReference type="EMBL" id="BPLR01010846">
    <property type="protein sequence ID" value="GIY42399.1"/>
    <property type="molecule type" value="Genomic_DNA"/>
</dbReference>
<feature type="region of interest" description="Disordered" evidence="1">
    <location>
        <begin position="17"/>
        <end position="78"/>
    </location>
</feature>
<gene>
    <name evidence="2" type="ORF">CEXT_474671</name>
</gene>
<dbReference type="AlphaFoldDB" id="A0AAV4TB19"/>